<proteinExistence type="predicted"/>
<name>A0ABY5TTM7_9GAMM</name>
<organism evidence="5 6">
    <name type="scientific">SAR92 clade bacterium H455</name>
    <dbReference type="NCBI Taxonomy" id="2974818"/>
    <lineage>
        <taxon>Bacteria</taxon>
        <taxon>Pseudomonadati</taxon>
        <taxon>Pseudomonadota</taxon>
        <taxon>Gammaproteobacteria</taxon>
        <taxon>Cellvibrionales</taxon>
        <taxon>Porticoccaceae</taxon>
        <taxon>SAR92 clade</taxon>
    </lineage>
</organism>
<dbReference type="PANTHER" id="PTHR10272">
    <property type="entry name" value="PLATELET-ACTIVATING FACTOR ACETYLHYDROLASE"/>
    <property type="match status" value="1"/>
</dbReference>
<dbReference type="Pfam" id="PF12740">
    <property type="entry name" value="PETase"/>
    <property type="match status" value="1"/>
</dbReference>
<dbReference type="PANTHER" id="PTHR10272:SF0">
    <property type="entry name" value="PLATELET-ACTIVATING FACTOR ACETYLHYDROLASE"/>
    <property type="match status" value="1"/>
</dbReference>
<keyword evidence="2" id="KW-0442">Lipid degradation</keyword>
<evidence type="ECO:0000313" key="6">
    <source>
        <dbReference type="Proteomes" id="UP001059934"/>
    </source>
</evidence>
<reference evidence="5" key="1">
    <citation type="submission" date="2022-08" db="EMBL/GenBank/DDBJ databases">
        <title>Catabolic pathway analysis in culturable SAR92 clade bacteria reveals their overlooked roles in DMSP degradation in coastal seas.</title>
        <authorList>
            <person name="He X."/>
            <person name="Zhang X."/>
            <person name="Zhang Y."/>
        </authorList>
    </citation>
    <scope>NUCLEOTIDE SEQUENCE</scope>
    <source>
        <strain evidence="5">H455</strain>
    </source>
</reference>
<dbReference type="InterPro" id="IPR029058">
    <property type="entry name" value="AB_hydrolase_fold"/>
</dbReference>
<evidence type="ECO:0000256" key="1">
    <source>
        <dbReference type="ARBA" id="ARBA00022801"/>
    </source>
</evidence>
<protein>
    <submittedName>
        <fullName evidence="5">Alpha/beta fold hydrolase</fullName>
    </submittedName>
</protein>
<evidence type="ECO:0000259" key="4">
    <source>
        <dbReference type="Pfam" id="PF12740"/>
    </source>
</evidence>
<evidence type="ECO:0000256" key="2">
    <source>
        <dbReference type="ARBA" id="ARBA00022963"/>
    </source>
</evidence>
<dbReference type="SUPFAM" id="SSF53474">
    <property type="entry name" value="alpha/beta-Hydrolases"/>
    <property type="match status" value="1"/>
</dbReference>
<evidence type="ECO:0000256" key="3">
    <source>
        <dbReference type="ARBA" id="ARBA00023098"/>
    </source>
</evidence>
<keyword evidence="6" id="KW-1185">Reference proteome</keyword>
<evidence type="ECO:0000313" key="5">
    <source>
        <dbReference type="EMBL" id="UVW35891.1"/>
    </source>
</evidence>
<keyword evidence="1 5" id="KW-0378">Hydrolase</keyword>
<dbReference type="Proteomes" id="UP001059934">
    <property type="component" value="Chromosome"/>
</dbReference>
<dbReference type="GO" id="GO:0016787">
    <property type="term" value="F:hydrolase activity"/>
    <property type="evidence" value="ECO:0007669"/>
    <property type="project" value="UniProtKB-KW"/>
</dbReference>
<sequence>MTALISAALLSSIVSGEIQSASTNKQNNAEQLYTNQAPVTPELAFSGPYTVGVTTIAATDPKRLDSANFVFNTERQLVLEVWYPAARPKSEEDDKTLATYKNVTRLQKPFELQGEAYRDAPTLSEGNFPLILLSHGFTGYRTQMFYLGEHLASHGYVVVGIDHSGSTNADIKDDSDRPAGFIDTLYNRARDQQFVLDYFADQTSVVDAIVDTDRAAIIGHSMGGFGAINTIGGCYDFNAEFFKQLGVTSAIAMILPLALDSCYAGREQLDPRWKAVQLLAPWGGEASVHNIAAMKKISVPTFYLAGNQDNTSGFKNGIKRLYQRTGSEHNYLLVFENARHNIGPHPAPAVSFTTDFELGHYFDPVWDTEIINRVVEHMSLAFLNCHVKADLASCAYLPTRASSQQYKGADHQFDNAWKGFKHLWASGLQFFKKP</sequence>
<gene>
    <name evidence="5" type="ORF">NYF23_04585</name>
</gene>
<accession>A0ABY5TTM7</accession>
<dbReference type="Gene3D" id="3.40.50.1820">
    <property type="entry name" value="alpha/beta hydrolase"/>
    <property type="match status" value="1"/>
</dbReference>
<dbReference type="InterPro" id="IPR041127">
    <property type="entry name" value="PET_hydrolase/cutinase-like"/>
</dbReference>
<keyword evidence="3" id="KW-0443">Lipid metabolism</keyword>
<feature type="domain" description="PET hydrolase/cutinase-like" evidence="4">
    <location>
        <begin position="121"/>
        <end position="229"/>
    </location>
</feature>
<dbReference type="EMBL" id="CP103416">
    <property type="protein sequence ID" value="UVW35891.1"/>
    <property type="molecule type" value="Genomic_DNA"/>
</dbReference>